<comment type="caution">
    <text evidence="2">The sequence shown here is derived from an EMBL/GenBank/DDBJ whole genome shotgun (WGS) entry which is preliminary data.</text>
</comment>
<feature type="compositionally biased region" description="Low complexity" evidence="1">
    <location>
        <begin position="122"/>
        <end position="131"/>
    </location>
</feature>
<accession>A0AAD5PVC4</accession>
<evidence type="ECO:0000313" key="2">
    <source>
        <dbReference type="EMBL" id="KAI9559468.1"/>
    </source>
</evidence>
<name>A0AAD5PVC4_9CRUS</name>
<keyword evidence="3" id="KW-1185">Reference proteome</keyword>
<proteinExistence type="predicted"/>
<gene>
    <name evidence="2" type="ORF">GHT06_013460</name>
</gene>
<dbReference type="Proteomes" id="UP000820818">
    <property type="component" value="Linkage Group LG4"/>
</dbReference>
<evidence type="ECO:0000256" key="1">
    <source>
        <dbReference type="SAM" id="MobiDB-lite"/>
    </source>
</evidence>
<organism evidence="2 3">
    <name type="scientific">Daphnia sinensis</name>
    <dbReference type="NCBI Taxonomy" id="1820382"/>
    <lineage>
        <taxon>Eukaryota</taxon>
        <taxon>Metazoa</taxon>
        <taxon>Ecdysozoa</taxon>
        <taxon>Arthropoda</taxon>
        <taxon>Crustacea</taxon>
        <taxon>Branchiopoda</taxon>
        <taxon>Diplostraca</taxon>
        <taxon>Cladocera</taxon>
        <taxon>Anomopoda</taxon>
        <taxon>Daphniidae</taxon>
        <taxon>Daphnia</taxon>
        <taxon>Daphnia similis group</taxon>
    </lineage>
</organism>
<reference evidence="2 3" key="1">
    <citation type="submission" date="2022-05" db="EMBL/GenBank/DDBJ databases">
        <title>A multi-omics perspective on studying reproductive biology in Daphnia sinensis.</title>
        <authorList>
            <person name="Jia J."/>
        </authorList>
    </citation>
    <scope>NUCLEOTIDE SEQUENCE [LARGE SCALE GENOMIC DNA]</scope>
    <source>
        <strain evidence="2 3">WSL</strain>
    </source>
</reference>
<protein>
    <submittedName>
        <fullName evidence="2">Uncharacterized protein</fullName>
    </submittedName>
</protein>
<evidence type="ECO:0000313" key="3">
    <source>
        <dbReference type="Proteomes" id="UP000820818"/>
    </source>
</evidence>
<sequence>MDMAELKAIVQDITNQAGAPKHSDTLRGGDLSIFPINHSQDAFLKITKAANRSLSASLPKSSNGKKDSYAVSLSQKQTKICSTHSFSKVQQKLNDSTRSTTDPKNQPEQFASRLTGHYPTESPSSPSASQS</sequence>
<dbReference type="EMBL" id="WJBH02000004">
    <property type="protein sequence ID" value="KAI9559468.1"/>
    <property type="molecule type" value="Genomic_DNA"/>
</dbReference>
<dbReference type="AlphaFoldDB" id="A0AAD5PVC4"/>
<feature type="compositionally biased region" description="Polar residues" evidence="1">
    <location>
        <begin position="88"/>
        <end position="109"/>
    </location>
</feature>
<feature type="region of interest" description="Disordered" evidence="1">
    <location>
        <begin position="88"/>
        <end position="131"/>
    </location>
</feature>